<comment type="caution">
    <text evidence="1">The sequence shown here is derived from an EMBL/GenBank/DDBJ whole genome shotgun (WGS) entry which is preliminary data.</text>
</comment>
<name>A0ACC7P395_9BACL</name>
<gene>
    <name evidence="1" type="ORF">ACI1P1_21600</name>
</gene>
<dbReference type="EMBL" id="JBJURJ010000015">
    <property type="protein sequence ID" value="MFM9330890.1"/>
    <property type="molecule type" value="Genomic_DNA"/>
</dbReference>
<sequence length="95" mass="10492">MNERIDWILHHMAKSQRELARILKAERDLACHAAGLVINIPHAHMAGAGVEEVKSQSIDLSKNIAVYLNGLADLEDALGDNLEPVVKELQGQEEE</sequence>
<proteinExistence type="predicted"/>
<organism evidence="1 2">
    <name type="scientific">Paenibacillus mesotrionivorans</name>
    <dbReference type="NCBI Taxonomy" id="3160968"/>
    <lineage>
        <taxon>Bacteria</taxon>
        <taxon>Bacillati</taxon>
        <taxon>Bacillota</taxon>
        <taxon>Bacilli</taxon>
        <taxon>Bacillales</taxon>
        <taxon>Paenibacillaceae</taxon>
        <taxon>Paenibacillus</taxon>
    </lineage>
</organism>
<reference evidence="1" key="1">
    <citation type="submission" date="2024-12" db="EMBL/GenBank/DDBJ databases">
        <authorList>
            <person name="Wu N."/>
        </authorList>
    </citation>
    <scope>NUCLEOTIDE SEQUENCE</scope>
    <source>
        <strain evidence="1">P15</strain>
    </source>
</reference>
<dbReference type="Proteomes" id="UP001631969">
    <property type="component" value="Unassembled WGS sequence"/>
</dbReference>
<accession>A0ACC7P395</accession>
<protein>
    <submittedName>
        <fullName evidence="1">Nucleoside-diphosphate sugar epimerase</fullName>
    </submittedName>
</protein>
<keyword evidence="2" id="KW-1185">Reference proteome</keyword>
<evidence type="ECO:0000313" key="1">
    <source>
        <dbReference type="EMBL" id="MFM9330890.1"/>
    </source>
</evidence>
<evidence type="ECO:0000313" key="2">
    <source>
        <dbReference type="Proteomes" id="UP001631969"/>
    </source>
</evidence>